<protein>
    <recommendedName>
        <fullName evidence="1">KAP NTPase domain-containing protein</fullName>
    </recommendedName>
</protein>
<feature type="domain" description="KAP NTPase" evidence="1">
    <location>
        <begin position="4"/>
        <end position="190"/>
    </location>
</feature>
<sequence>MKNKIEEQIKTYINRPTTDYAVLINGEWGTGKTYFITNAIDWEELCGSDKKVIYISLNGLSSLEEIKKRLVYTYFISKDKQYASNTVKDNNLMDDLVELNASLGYPFAQTVSSLVHFIHKKSNKNKEKKFAKINHENIILILDDLERLSQIIELSELFGFIHDGFSYKGSKVIFIANEKEIHNEYYNTIKEKYIGHTFGFFPDLIEIISSIQENQNDNPYNTYIKEHKNKITAVFDVAEHINIRTFFFFYEIYKTVYNHITTFIENKNTMEIVFDTFLILCIEYKKGKAYQIETYTKSYKFRYLSENLQNMDNISAQEKNANDYYNYIKRTYINNTTIKLRFMDIDDFVNYIAHGYYNADSIKEQIEADYARVLKDTNEKEDVQLQLYRFSNYAYLEYAELKETIELILKYAEEGSYFENNYLPIYKTFQELIKFNICQNLKIEDIVPRLCTGIYERLKRDSRNTGILQNILPEKYKDRSFEEYIEHIQKHKLFNNKCIAEKKQIDEIESFITSMNKDNDEDFWVTKQKIDDPYFFSNLSKFNLLSLLHQLNNKGLNRLKDIFNKISNISNAHEVYSSHEEHIGNILNEIKKWKNLETDPLRIYNIVICIDAIEKALKQIRNTI</sequence>
<gene>
    <name evidence="2" type="ORF">E4N76_06280</name>
</gene>
<accession>A0ABY5HT86</accession>
<organism evidence="2 3">
    <name type="scientific">Treponema putidum</name>
    <dbReference type="NCBI Taxonomy" id="221027"/>
    <lineage>
        <taxon>Bacteria</taxon>
        <taxon>Pseudomonadati</taxon>
        <taxon>Spirochaetota</taxon>
        <taxon>Spirochaetia</taxon>
        <taxon>Spirochaetales</taxon>
        <taxon>Treponemataceae</taxon>
        <taxon>Treponema</taxon>
    </lineage>
</organism>
<keyword evidence="3" id="KW-1185">Reference proteome</keyword>
<dbReference type="InterPro" id="IPR011646">
    <property type="entry name" value="KAP_P-loop"/>
</dbReference>
<dbReference type="InterPro" id="IPR027417">
    <property type="entry name" value="P-loop_NTPase"/>
</dbReference>
<proteinExistence type="predicted"/>
<name>A0ABY5HT86_9SPIR</name>
<evidence type="ECO:0000313" key="3">
    <source>
        <dbReference type="Proteomes" id="UP001059401"/>
    </source>
</evidence>
<dbReference type="SUPFAM" id="SSF52540">
    <property type="entry name" value="P-loop containing nucleoside triphosphate hydrolases"/>
    <property type="match status" value="1"/>
</dbReference>
<evidence type="ECO:0000259" key="1">
    <source>
        <dbReference type="Pfam" id="PF07693"/>
    </source>
</evidence>
<reference evidence="2" key="1">
    <citation type="submission" date="2019-04" db="EMBL/GenBank/DDBJ databases">
        <title>Whole genome sequencing of oral phylogroup 2 treponemes.</title>
        <authorList>
            <person name="Chan Y."/>
            <person name="Zeng H.H."/>
            <person name="Yu X.L."/>
            <person name="Leung W.K."/>
            <person name="Watt R.M."/>
        </authorList>
    </citation>
    <scope>NUCLEOTIDE SEQUENCE</scope>
    <source>
        <strain evidence="2">OMZ 847</strain>
    </source>
</reference>
<dbReference type="Pfam" id="PF07693">
    <property type="entry name" value="KAP_NTPase"/>
    <property type="match status" value="1"/>
</dbReference>
<dbReference type="Proteomes" id="UP001059401">
    <property type="component" value="Chromosome"/>
</dbReference>
<dbReference type="Gene3D" id="3.40.50.300">
    <property type="entry name" value="P-loop containing nucleotide triphosphate hydrolases"/>
    <property type="match status" value="1"/>
</dbReference>
<dbReference type="EMBL" id="CP038802">
    <property type="protein sequence ID" value="UTY28644.1"/>
    <property type="molecule type" value="Genomic_DNA"/>
</dbReference>
<dbReference type="RefSeq" id="WP_255806431.1">
    <property type="nucleotide sequence ID" value="NZ_CP038802.1"/>
</dbReference>
<evidence type="ECO:0000313" key="2">
    <source>
        <dbReference type="EMBL" id="UTY28644.1"/>
    </source>
</evidence>